<evidence type="ECO:0000256" key="1">
    <source>
        <dbReference type="SAM" id="MobiDB-lite"/>
    </source>
</evidence>
<feature type="region of interest" description="Disordered" evidence="1">
    <location>
        <begin position="45"/>
        <end position="103"/>
    </location>
</feature>
<gene>
    <name evidence="2" type="ORF">U9M48_037708</name>
</gene>
<proteinExistence type="predicted"/>
<dbReference type="EMBL" id="CP144752">
    <property type="protein sequence ID" value="WVZ91555.1"/>
    <property type="molecule type" value="Genomic_DNA"/>
</dbReference>
<sequence>MSEDWWEDKLKVHPVAKVFKQTRLQREEDLNIIFANMEPVNVGPCEDGGHERGRAGPPTHYVDSDDTNNSEADLQMHNSNPPPPEHTPSTLRRCASHAKRKAADPMESRASFLEGFKTFYHDVSDWKKQKQTSSAFMKAQEDAEYEEFMKELLAAGVKPSSHEYFMASKVLVDVTRRGAYRLLPTIEDKLVWIKRAYLMKIGQPPM</sequence>
<evidence type="ECO:0000313" key="3">
    <source>
        <dbReference type="Proteomes" id="UP001341281"/>
    </source>
</evidence>
<protein>
    <submittedName>
        <fullName evidence="2">Uncharacterized protein</fullName>
    </submittedName>
</protein>
<dbReference type="Proteomes" id="UP001341281">
    <property type="component" value="Chromosome 08"/>
</dbReference>
<accession>A0AAQ3XAX9</accession>
<reference evidence="2 3" key="1">
    <citation type="submission" date="2024-02" db="EMBL/GenBank/DDBJ databases">
        <title>High-quality chromosome-scale genome assembly of Pensacola bahiagrass (Paspalum notatum Flugge var. saurae).</title>
        <authorList>
            <person name="Vega J.M."/>
            <person name="Podio M."/>
            <person name="Orjuela J."/>
            <person name="Siena L.A."/>
            <person name="Pessino S.C."/>
            <person name="Combes M.C."/>
            <person name="Mariac C."/>
            <person name="Albertini E."/>
            <person name="Pupilli F."/>
            <person name="Ortiz J.P.A."/>
            <person name="Leblanc O."/>
        </authorList>
    </citation>
    <scope>NUCLEOTIDE SEQUENCE [LARGE SCALE GENOMIC DNA]</scope>
    <source>
        <strain evidence="2">R1</strain>
        <tissue evidence="2">Leaf</tissue>
    </source>
</reference>
<organism evidence="2 3">
    <name type="scientific">Paspalum notatum var. saurae</name>
    <dbReference type="NCBI Taxonomy" id="547442"/>
    <lineage>
        <taxon>Eukaryota</taxon>
        <taxon>Viridiplantae</taxon>
        <taxon>Streptophyta</taxon>
        <taxon>Embryophyta</taxon>
        <taxon>Tracheophyta</taxon>
        <taxon>Spermatophyta</taxon>
        <taxon>Magnoliopsida</taxon>
        <taxon>Liliopsida</taxon>
        <taxon>Poales</taxon>
        <taxon>Poaceae</taxon>
        <taxon>PACMAD clade</taxon>
        <taxon>Panicoideae</taxon>
        <taxon>Andropogonodae</taxon>
        <taxon>Paspaleae</taxon>
        <taxon>Paspalinae</taxon>
        <taxon>Paspalum</taxon>
    </lineage>
</organism>
<dbReference type="AlphaFoldDB" id="A0AAQ3XAX9"/>
<feature type="compositionally biased region" description="Polar residues" evidence="1">
    <location>
        <begin position="67"/>
        <end position="79"/>
    </location>
</feature>
<keyword evidence="3" id="KW-1185">Reference proteome</keyword>
<evidence type="ECO:0000313" key="2">
    <source>
        <dbReference type="EMBL" id="WVZ91555.1"/>
    </source>
</evidence>
<name>A0AAQ3XAX9_PASNO</name>
<dbReference type="PANTHER" id="PTHR47851">
    <property type="entry name" value="OS06G0588700 PROTEIN-RELATED"/>
    <property type="match status" value="1"/>
</dbReference>
<dbReference type="PANTHER" id="PTHR47851:SF5">
    <property type="entry name" value="MYB_SANT-LIKE DOMAIN-CONTAINING PROTEIN"/>
    <property type="match status" value="1"/>
</dbReference>